<protein>
    <submittedName>
        <fullName evidence="3">Uncharacterized protein</fullName>
    </submittedName>
</protein>
<gene>
    <name evidence="3" type="ORF">HJA87_04270</name>
</gene>
<reference evidence="3 4" key="1">
    <citation type="submission" date="2020-06" db="EMBL/GenBank/DDBJ databases">
        <title>Global-level population genomics: horizontal gene transfer, symbiosis and evolution in Rhizobia.</title>
        <authorList>
            <person name="Gai Y."/>
        </authorList>
    </citation>
    <scope>NUCLEOTIDE SEQUENCE [LARGE SCALE GENOMIC DNA]</scope>
    <source>
        <strain evidence="3 4">PLR6_1b</strain>
    </source>
</reference>
<feature type="region of interest" description="Disordered" evidence="1">
    <location>
        <begin position="208"/>
        <end position="272"/>
    </location>
</feature>
<feature type="compositionally biased region" description="Polar residues" evidence="1">
    <location>
        <begin position="59"/>
        <end position="81"/>
    </location>
</feature>
<sequence>MQLSRIIGLLCLSTTLALAPLNIVFTDTSPAFAKGGGGGGSHSSGGGKGNSSSRGKAENGSNSNKSTGKTGKANTTKQAVTTKGAAKKQTAVKSLAEKKVAKKPAAQLAGLNSLKRNFHALMKTADPRMAAIAAFSTAYAQYELTNGVAPPADDPLLGDAALSAALAAATKTGTVTPEALGWAKDTLGVGTAVGTIDRMRETIAAQAVETPATETETGYTVAGSETTDPAATAETPEADTDSTEEVSGTTESDPTIDPTETSAATSTEANGL</sequence>
<feature type="compositionally biased region" description="Low complexity" evidence="1">
    <location>
        <begin position="259"/>
        <end position="272"/>
    </location>
</feature>
<feature type="signal peptide" evidence="2">
    <location>
        <begin position="1"/>
        <end position="19"/>
    </location>
</feature>
<feature type="compositionally biased region" description="Low complexity" evidence="1">
    <location>
        <begin position="224"/>
        <end position="235"/>
    </location>
</feature>
<dbReference type="RefSeq" id="WP_222012177.1">
    <property type="nucleotide sequence ID" value="NZ_JABTXI010000001.1"/>
</dbReference>
<keyword evidence="2" id="KW-0732">Signal</keyword>
<accession>A0ABS7LCA3</accession>
<feature type="region of interest" description="Disordered" evidence="1">
    <location>
        <begin position="34"/>
        <end position="88"/>
    </location>
</feature>
<evidence type="ECO:0000313" key="3">
    <source>
        <dbReference type="EMBL" id="MBY3589102.1"/>
    </source>
</evidence>
<keyword evidence="4" id="KW-1185">Reference proteome</keyword>
<feature type="compositionally biased region" description="Gly residues" evidence="1">
    <location>
        <begin position="34"/>
        <end position="49"/>
    </location>
</feature>
<name>A0ABS7LCA3_9HYPH</name>
<evidence type="ECO:0000256" key="1">
    <source>
        <dbReference type="SAM" id="MobiDB-lite"/>
    </source>
</evidence>
<feature type="chain" id="PRO_5046115997" evidence="2">
    <location>
        <begin position="20"/>
        <end position="272"/>
    </location>
</feature>
<proteinExistence type="predicted"/>
<evidence type="ECO:0000256" key="2">
    <source>
        <dbReference type="SAM" id="SignalP"/>
    </source>
</evidence>
<dbReference type="EMBL" id="JABTXI010000001">
    <property type="protein sequence ID" value="MBY3589102.1"/>
    <property type="molecule type" value="Genomic_DNA"/>
</dbReference>
<comment type="caution">
    <text evidence="3">The sequence shown here is derived from an EMBL/GenBank/DDBJ whole genome shotgun (WGS) entry which is preliminary data.</text>
</comment>
<organism evidence="3 4">
    <name type="scientific">Rhizobium bangladeshense</name>
    <dbReference type="NCBI Taxonomy" id="1138189"/>
    <lineage>
        <taxon>Bacteria</taxon>
        <taxon>Pseudomonadati</taxon>
        <taxon>Pseudomonadota</taxon>
        <taxon>Alphaproteobacteria</taxon>
        <taxon>Hyphomicrobiales</taxon>
        <taxon>Rhizobiaceae</taxon>
        <taxon>Rhizobium/Agrobacterium group</taxon>
        <taxon>Rhizobium</taxon>
    </lineage>
</organism>
<evidence type="ECO:0000313" key="4">
    <source>
        <dbReference type="Proteomes" id="UP000720124"/>
    </source>
</evidence>
<dbReference type="Proteomes" id="UP000720124">
    <property type="component" value="Unassembled WGS sequence"/>
</dbReference>